<evidence type="ECO:0000313" key="1">
    <source>
        <dbReference type="EMBL" id="MCK2216160.1"/>
    </source>
</evidence>
<sequence>MTTAPDTDRHRLADAVAEAADAIAAVLAAHPMRGSGPYPVGEVLPVLVERQRALLELVDGWRGPLAVTAEGRLDPLVDELALFMSYLQLSCVLYRGLADIPAPMRANAARHFSTIHLAARRLRDRARRAARAS</sequence>
<keyword evidence="2" id="KW-1185">Reference proteome</keyword>
<gene>
    <name evidence="1" type="ORF">MF672_020495</name>
</gene>
<protein>
    <submittedName>
        <fullName evidence="1">Uncharacterized protein</fullName>
    </submittedName>
</protein>
<reference evidence="1 2" key="1">
    <citation type="submission" date="2022-04" db="EMBL/GenBank/DDBJ databases">
        <title>Genome draft of Actinomadura sp. ATCC 31491.</title>
        <authorList>
            <person name="Shi X."/>
            <person name="Du Y."/>
        </authorList>
    </citation>
    <scope>NUCLEOTIDE SEQUENCE [LARGE SCALE GENOMIC DNA]</scope>
    <source>
        <strain evidence="1 2">ATCC 31491</strain>
    </source>
</reference>
<organism evidence="1 2">
    <name type="scientific">Actinomadura luzonensis</name>
    <dbReference type="NCBI Taxonomy" id="2805427"/>
    <lineage>
        <taxon>Bacteria</taxon>
        <taxon>Bacillati</taxon>
        <taxon>Actinomycetota</taxon>
        <taxon>Actinomycetes</taxon>
        <taxon>Streptosporangiales</taxon>
        <taxon>Thermomonosporaceae</taxon>
        <taxon>Actinomadura</taxon>
    </lineage>
</organism>
<comment type="caution">
    <text evidence="1">The sequence shown here is derived from an EMBL/GenBank/DDBJ whole genome shotgun (WGS) entry which is preliminary data.</text>
</comment>
<proteinExistence type="predicted"/>
<name>A0ABT0FV05_9ACTN</name>
<dbReference type="RefSeq" id="WP_242378378.1">
    <property type="nucleotide sequence ID" value="NZ_JAKRKC020000001.1"/>
</dbReference>
<accession>A0ABT0FV05</accession>
<dbReference type="EMBL" id="JAKRKC020000001">
    <property type="protein sequence ID" value="MCK2216160.1"/>
    <property type="molecule type" value="Genomic_DNA"/>
</dbReference>
<evidence type="ECO:0000313" key="2">
    <source>
        <dbReference type="Proteomes" id="UP001317259"/>
    </source>
</evidence>
<dbReference type="Proteomes" id="UP001317259">
    <property type="component" value="Unassembled WGS sequence"/>
</dbReference>